<evidence type="ECO:0000313" key="2">
    <source>
        <dbReference type="Proteomes" id="UP000444960"/>
    </source>
</evidence>
<comment type="caution">
    <text evidence="1">The sequence shown here is derived from an EMBL/GenBank/DDBJ whole genome shotgun (WGS) entry which is preliminary data.</text>
</comment>
<reference evidence="2" key="1">
    <citation type="submission" date="2019-06" db="EMBL/GenBank/DDBJ databases">
        <title>Gordonia isolated from sludge of a wastewater treatment plant.</title>
        <authorList>
            <person name="Tamura T."/>
            <person name="Aoyama K."/>
            <person name="Kang Y."/>
            <person name="Saito S."/>
            <person name="Akiyama N."/>
            <person name="Yazawa K."/>
            <person name="Gonoi T."/>
            <person name="Mikami Y."/>
        </authorList>
    </citation>
    <scope>NUCLEOTIDE SEQUENCE [LARGE SCALE GENOMIC DNA]</scope>
    <source>
        <strain evidence="2">NBRC 107696</strain>
    </source>
</reference>
<dbReference type="RefSeq" id="WP_161896094.1">
    <property type="nucleotide sequence ID" value="NZ_BJOV01000005.1"/>
</dbReference>
<proteinExistence type="predicted"/>
<keyword evidence="2" id="KW-1185">Reference proteome</keyword>
<dbReference type="Proteomes" id="UP000444960">
    <property type="component" value="Unassembled WGS sequence"/>
</dbReference>
<evidence type="ECO:0000313" key="1">
    <source>
        <dbReference type="EMBL" id="GEE02419.1"/>
    </source>
</evidence>
<dbReference type="EMBL" id="BJOV01000005">
    <property type="protein sequence ID" value="GEE02419.1"/>
    <property type="molecule type" value="Genomic_DNA"/>
</dbReference>
<name>A0A7I9VAR2_9ACTN</name>
<protein>
    <submittedName>
        <fullName evidence="1">Uncharacterized protein</fullName>
    </submittedName>
</protein>
<accession>A0A7I9VAR2</accession>
<gene>
    <name evidence="1" type="ORF">nbrc107696_28650</name>
</gene>
<sequence>MEIPGMSAAPSLSDRLDASRNRPVCAACTEPAIATFEFCDASSRFPVWGRTSACNDHFNELIDEVQGLEYVKWLD</sequence>
<dbReference type="AlphaFoldDB" id="A0A7I9VAR2"/>
<organism evidence="1 2">
    <name type="scientific">Gordonia spumicola</name>
    <dbReference type="NCBI Taxonomy" id="589161"/>
    <lineage>
        <taxon>Bacteria</taxon>
        <taxon>Bacillati</taxon>
        <taxon>Actinomycetota</taxon>
        <taxon>Actinomycetes</taxon>
        <taxon>Mycobacteriales</taxon>
        <taxon>Gordoniaceae</taxon>
        <taxon>Gordonia</taxon>
    </lineage>
</organism>